<feature type="compositionally biased region" description="Basic residues" evidence="1">
    <location>
        <begin position="1"/>
        <end position="14"/>
    </location>
</feature>
<evidence type="ECO:0000256" key="1">
    <source>
        <dbReference type="SAM" id="MobiDB-lite"/>
    </source>
</evidence>
<accession>R0I7P9</accession>
<reference evidence="3 4" key="1">
    <citation type="journal article" date="2012" name="PLoS Pathog.">
        <title>Diverse lifestyles and strategies of plant pathogenesis encoded in the genomes of eighteen Dothideomycetes fungi.</title>
        <authorList>
            <person name="Ohm R.A."/>
            <person name="Feau N."/>
            <person name="Henrissat B."/>
            <person name="Schoch C.L."/>
            <person name="Horwitz B.A."/>
            <person name="Barry K.W."/>
            <person name="Condon B.J."/>
            <person name="Copeland A.C."/>
            <person name="Dhillon B."/>
            <person name="Glaser F."/>
            <person name="Hesse C.N."/>
            <person name="Kosti I."/>
            <person name="LaButti K."/>
            <person name="Lindquist E.A."/>
            <person name="Lucas S."/>
            <person name="Salamov A.A."/>
            <person name="Bradshaw R.E."/>
            <person name="Ciuffetti L."/>
            <person name="Hamelin R.C."/>
            <person name="Kema G.H.J."/>
            <person name="Lawrence C."/>
            <person name="Scott J.A."/>
            <person name="Spatafora J.W."/>
            <person name="Turgeon B.G."/>
            <person name="de Wit P.J.G.M."/>
            <person name="Zhong S."/>
            <person name="Goodwin S.B."/>
            <person name="Grigoriev I.V."/>
        </authorList>
    </citation>
    <scope>NUCLEOTIDE SEQUENCE [LARGE SCALE GENOMIC DNA]</scope>
    <source>
        <strain evidence="4">28A</strain>
    </source>
</reference>
<protein>
    <recommendedName>
        <fullName evidence="2">DUF7730 domain-containing protein</fullName>
    </recommendedName>
</protein>
<dbReference type="Proteomes" id="UP000016935">
    <property type="component" value="Unassembled WGS sequence"/>
</dbReference>
<feature type="region of interest" description="Disordered" evidence="1">
    <location>
        <begin position="1"/>
        <end position="197"/>
    </location>
</feature>
<evidence type="ECO:0000313" key="4">
    <source>
        <dbReference type="Proteomes" id="UP000016935"/>
    </source>
</evidence>
<dbReference type="RefSeq" id="XP_008031001.1">
    <property type="nucleotide sequence ID" value="XM_008032810.1"/>
</dbReference>
<dbReference type="eggNOG" id="ENOG502T0VH">
    <property type="taxonomic scope" value="Eukaryota"/>
</dbReference>
<feature type="compositionally biased region" description="Polar residues" evidence="1">
    <location>
        <begin position="173"/>
        <end position="183"/>
    </location>
</feature>
<sequence>MVKKVTYSRRKPDKRRFPFDFDDAQENDNGRKRAKANDKSAGLQSPTPASSGHVKRSSVSKNGAFGGPVSIPEDADVDPAPHSGKRRSVFDKVLGEGRCQAPKPDEDSLRANKQQFAEILKIGQRSKEANDRNRKRYLPTPPAETQKAPQEDEAVVRLNGYADKSKSMPPEPSATTSSQTPQPLEQALRNEPPREPYQPRAYKAVQTAAPRRIIDGCPLSRKSCEAQKWSTNQASSPLLQLPPNVRELIYKYTLGGKTININYETYRIALDPTRPKVPRRVTPMFRYHCTVIDGKMNPFLAAAKPYIKTQNSFTLLNSTCRQLYVETASLPYKLNVICFGSHNIMVNFLLMEKRLSRQQLDAFTQLLLPDNLPGPAMLASLRNLEKVYLIYQQTETAQGWYHVDRKEGEEPSLRPILKGRGS</sequence>
<evidence type="ECO:0000259" key="2">
    <source>
        <dbReference type="Pfam" id="PF24864"/>
    </source>
</evidence>
<gene>
    <name evidence="3" type="ORF">SETTUDRAFT_165993</name>
</gene>
<dbReference type="AlphaFoldDB" id="R0I7P9"/>
<dbReference type="PANTHER" id="PTHR38790:SF4">
    <property type="entry name" value="2EXR DOMAIN-CONTAINING PROTEIN"/>
    <property type="match status" value="1"/>
</dbReference>
<evidence type="ECO:0000313" key="3">
    <source>
        <dbReference type="EMBL" id="EOA81575.1"/>
    </source>
</evidence>
<feature type="compositionally biased region" description="Basic and acidic residues" evidence="1">
    <location>
        <begin position="28"/>
        <end position="38"/>
    </location>
</feature>
<dbReference type="HOGENOM" id="CLU_647235_0_0_1"/>
<dbReference type="Pfam" id="PF24864">
    <property type="entry name" value="DUF7730"/>
    <property type="match status" value="1"/>
</dbReference>
<organism evidence="3 4">
    <name type="scientific">Exserohilum turcicum (strain 28A)</name>
    <name type="common">Northern leaf blight fungus</name>
    <name type="synonym">Setosphaeria turcica</name>
    <dbReference type="NCBI Taxonomy" id="671987"/>
    <lineage>
        <taxon>Eukaryota</taxon>
        <taxon>Fungi</taxon>
        <taxon>Dikarya</taxon>
        <taxon>Ascomycota</taxon>
        <taxon>Pezizomycotina</taxon>
        <taxon>Dothideomycetes</taxon>
        <taxon>Pleosporomycetidae</taxon>
        <taxon>Pleosporales</taxon>
        <taxon>Pleosporineae</taxon>
        <taxon>Pleosporaceae</taxon>
        <taxon>Exserohilum</taxon>
    </lineage>
</organism>
<feature type="domain" description="DUF7730" evidence="2">
    <location>
        <begin position="232"/>
        <end position="400"/>
    </location>
</feature>
<dbReference type="PANTHER" id="PTHR38790">
    <property type="entry name" value="2EXR DOMAIN-CONTAINING PROTEIN-RELATED"/>
    <property type="match status" value="1"/>
</dbReference>
<proteinExistence type="predicted"/>
<dbReference type="InterPro" id="IPR056632">
    <property type="entry name" value="DUF7730"/>
</dbReference>
<keyword evidence="4" id="KW-1185">Reference proteome</keyword>
<dbReference type="EMBL" id="KB908866">
    <property type="protein sequence ID" value="EOA81575.1"/>
    <property type="molecule type" value="Genomic_DNA"/>
</dbReference>
<reference evidence="3 4" key="2">
    <citation type="journal article" date="2013" name="PLoS Genet.">
        <title>Comparative genome structure, secondary metabolite, and effector coding capacity across Cochliobolus pathogens.</title>
        <authorList>
            <person name="Condon B.J."/>
            <person name="Leng Y."/>
            <person name="Wu D."/>
            <person name="Bushley K.E."/>
            <person name="Ohm R.A."/>
            <person name="Otillar R."/>
            <person name="Martin J."/>
            <person name="Schackwitz W."/>
            <person name="Grimwood J."/>
            <person name="MohdZainudin N."/>
            <person name="Xue C."/>
            <person name="Wang R."/>
            <person name="Manning V.A."/>
            <person name="Dhillon B."/>
            <person name="Tu Z.J."/>
            <person name="Steffenson B.J."/>
            <person name="Salamov A."/>
            <person name="Sun H."/>
            <person name="Lowry S."/>
            <person name="LaButti K."/>
            <person name="Han J."/>
            <person name="Copeland A."/>
            <person name="Lindquist E."/>
            <person name="Barry K."/>
            <person name="Schmutz J."/>
            <person name="Baker S.E."/>
            <person name="Ciuffetti L.M."/>
            <person name="Grigoriev I.V."/>
            <person name="Zhong S."/>
            <person name="Turgeon B.G."/>
        </authorList>
    </citation>
    <scope>NUCLEOTIDE SEQUENCE [LARGE SCALE GENOMIC DNA]</scope>
    <source>
        <strain evidence="4">28A</strain>
    </source>
</reference>
<name>R0I7P9_EXST2</name>
<dbReference type="GeneID" id="19399664"/>
<dbReference type="OrthoDB" id="5413827at2759"/>